<dbReference type="AlphaFoldDB" id="A0A813SM72"/>
<keyword evidence="4" id="KW-1185">Reference proteome</keyword>
<reference evidence="3" key="1">
    <citation type="submission" date="2021-02" db="EMBL/GenBank/DDBJ databases">
        <authorList>
            <person name="Nowell W R."/>
        </authorList>
    </citation>
    <scope>NUCLEOTIDE SEQUENCE</scope>
    <source>
        <strain evidence="3">Ploen Becks lab</strain>
    </source>
</reference>
<sequence>MNKELKFYKNLIFGYYEKLKSEIDSKASNNNNNDEKIKTLKKSYFELIGKTKNFNYKNFETKHFNNLAISDSNKLNSILFENKFLFFIKSNLNGFGQLIQTDKFINQRSRQIIEGYVIEWTKTNTVKMKLNILDSDQLDSYLLVKYSIDLWNQLSVLELNSELFKNLVQLHLMCHNLTQIDNCFRNVINCLTLEELHLQSNQIKFLSPNCFEDLKNLKKLNLSKNEIKRISQCFNGLENLEVLDISMNLIEKLEVNSFKEMKNLKMLNLSFNKLESLDFVFIKSLTKLNDLIVCNNCLKEIFIDVVLNELETIDLEWNFLISIQEEFDKFLPNLKLLNLSNNKLKSM</sequence>
<dbReference type="InterPro" id="IPR032675">
    <property type="entry name" value="LRR_dom_sf"/>
</dbReference>
<name>A0A813SM72_9BILA</name>
<dbReference type="InterPro" id="IPR003591">
    <property type="entry name" value="Leu-rich_rpt_typical-subtyp"/>
</dbReference>
<evidence type="ECO:0000313" key="3">
    <source>
        <dbReference type="EMBL" id="CAF0798983.1"/>
    </source>
</evidence>
<keyword evidence="1" id="KW-0433">Leucine-rich repeat</keyword>
<evidence type="ECO:0000256" key="1">
    <source>
        <dbReference type="ARBA" id="ARBA00022614"/>
    </source>
</evidence>
<dbReference type="Gene3D" id="3.80.10.10">
    <property type="entry name" value="Ribonuclease Inhibitor"/>
    <property type="match status" value="2"/>
</dbReference>
<dbReference type="PROSITE" id="PS51450">
    <property type="entry name" value="LRR"/>
    <property type="match status" value="3"/>
</dbReference>
<dbReference type="InterPro" id="IPR050333">
    <property type="entry name" value="SLRP"/>
</dbReference>
<dbReference type="PRINTS" id="PR00019">
    <property type="entry name" value="LEURICHRPT"/>
</dbReference>
<dbReference type="PANTHER" id="PTHR45712:SF22">
    <property type="entry name" value="INSULIN-LIKE GROWTH FACTOR-BINDING PROTEIN COMPLEX ACID LABILE SUBUNIT"/>
    <property type="match status" value="1"/>
</dbReference>
<dbReference type="SMART" id="SM00369">
    <property type="entry name" value="LRR_TYP"/>
    <property type="match status" value="5"/>
</dbReference>
<dbReference type="Proteomes" id="UP000663879">
    <property type="component" value="Unassembled WGS sequence"/>
</dbReference>
<evidence type="ECO:0000313" key="4">
    <source>
        <dbReference type="Proteomes" id="UP000663879"/>
    </source>
</evidence>
<comment type="caution">
    <text evidence="3">The sequence shown here is derived from an EMBL/GenBank/DDBJ whole genome shotgun (WGS) entry which is preliminary data.</text>
</comment>
<dbReference type="EMBL" id="CAJNOC010000748">
    <property type="protein sequence ID" value="CAF0798983.1"/>
    <property type="molecule type" value="Genomic_DNA"/>
</dbReference>
<evidence type="ECO:0000256" key="2">
    <source>
        <dbReference type="ARBA" id="ARBA00022737"/>
    </source>
</evidence>
<proteinExistence type="predicted"/>
<dbReference type="PANTHER" id="PTHR45712">
    <property type="entry name" value="AGAP008170-PA"/>
    <property type="match status" value="1"/>
</dbReference>
<dbReference type="InterPro" id="IPR001611">
    <property type="entry name" value="Leu-rich_rpt"/>
</dbReference>
<gene>
    <name evidence="3" type="ORF">OXX778_LOCUS6365</name>
</gene>
<accession>A0A813SM72</accession>
<dbReference type="Pfam" id="PF13855">
    <property type="entry name" value="LRR_8"/>
    <property type="match status" value="1"/>
</dbReference>
<dbReference type="OrthoDB" id="676979at2759"/>
<dbReference type="SUPFAM" id="SSF52058">
    <property type="entry name" value="L domain-like"/>
    <property type="match status" value="1"/>
</dbReference>
<organism evidence="3 4">
    <name type="scientific">Brachionus calyciflorus</name>
    <dbReference type="NCBI Taxonomy" id="104777"/>
    <lineage>
        <taxon>Eukaryota</taxon>
        <taxon>Metazoa</taxon>
        <taxon>Spiralia</taxon>
        <taxon>Gnathifera</taxon>
        <taxon>Rotifera</taxon>
        <taxon>Eurotatoria</taxon>
        <taxon>Monogononta</taxon>
        <taxon>Pseudotrocha</taxon>
        <taxon>Ploima</taxon>
        <taxon>Brachionidae</taxon>
        <taxon>Brachionus</taxon>
    </lineage>
</organism>
<keyword evidence="2" id="KW-0677">Repeat</keyword>
<protein>
    <submittedName>
        <fullName evidence="3">Uncharacterized protein</fullName>
    </submittedName>
</protein>
<feature type="non-terminal residue" evidence="3">
    <location>
        <position position="1"/>
    </location>
</feature>